<dbReference type="EMBL" id="AP025523">
    <property type="protein sequence ID" value="BDE07393.1"/>
    <property type="molecule type" value="Genomic_DNA"/>
</dbReference>
<keyword evidence="11" id="KW-1185">Reference proteome</keyword>
<evidence type="ECO:0000313" key="11">
    <source>
        <dbReference type="Proteomes" id="UP001317532"/>
    </source>
</evidence>
<dbReference type="GO" id="GO:0051213">
    <property type="term" value="F:dioxygenase activity"/>
    <property type="evidence" value="ECO:0007669"/>
    <property type="project" value="UniProtKB-KW"/>
</dbReference>
<dbReference type="PANTHER" id="PTHR21366:SF14">
    <property type="entry name" value="GLYOXALASE DOMAIN-CONTAINING PROTEIN 5"/>
    <property type="match status" value="1"/>
</dbReference>
<dbReference type="InterPro" id="IPR000486">
    <property type="entry name" value="Xdiol_ring_cleave_dOase_1/2"/>
</dbReference>
<dbReference type="PROSITE" id="PS00082">
    <property type="entry name" value="EXTRADIOL_DIOXYGENAS"/>
    <property type="match status" value="1"/>
</dbReference>
<dbReference type="PROSITE" id="PS51819">
    <property type="entry name" value="VOC"/>
    <property type="match status" value="1"/>
</dbReference>
<dbReference type="KEGG" id="vab:WPS_26690"/>
<evidence type="ECO:0000256" key="8">
    <source>
        <dbReference type="RuleBase" id="RU000683"/>
    </source>
</evidence>
<dbReference type="InterPro" id="IPR004360">
    <property type="entry name" value="Glyas_Fos-R_dOase_dom"/>
</dbReference>
<proteinExistence type="inferred from homology"/>
<evidence type="ECO:0000256" key="2">
    <source>
        <dbReference type="ARBA" id="ARBA00008784"/>
    </source>
</evidence>
<evidence type="ECO:0000313" key="10">
    <source>
        <dbReference type="EMBL" id="BDE07393.1"/>
    </source>
</evidence>
<reference evidence="10 11" key="1">
    <citation type="journal article" date="2022" name="ISME Commun">
        <title>Vulcanimicrobium alpinus gen. nov. sp. nov., the first cultivated representative of the candidate phylum 'Eremiobacterota', is a metabolically versatile aerobic anoxygenic phototroph.</title>
        <authorList>
            <person name="Yabe S."/>
            <person name="Muto K."/>
            <person name="Abe K."/>
            <person name="Yokota A."/>
            <person name="Staudigel H."/>
            <person name="Tebo B.M."/>
        </authorList>
    </citation>
    <scope>NUCLEOTIDE SEQUENCE [LARGE SCALE GENOMIC DNA]</scope>
    <source>
        <strain evidence="10 11">WC8-2</strain>
    </source>
</reference>
<keyword evidence="4 8" id="KW-0058">Aromatic hydrocarbons catabolism</keyword>
<dbReference type="SUPFAM" id="SSF54593">
    <property type="entry name" value="Glyoxalase/Bleomycin resistance protein/Dihydroxybiphenyl dioxygenase"/>
    <property type="match status" value="1"/>
</dbReference>
<dbReference type="PANTHER" id="PTHR21366">
    <property type="entry name" value="GLYOXALASE FAMILY PROTEIN"/>
    <property type="match status" value="1"/>
</dbReference>
<evidence type="ECO:0000256" key="3">
    <source>
        <dbReference type="ARBA" id="ARBA00022723"/>
    </source>
</evidence>
<evidence type="ECO:0000256" key="4">
    <source>
        <dbReference type="ARBA" id="ARBA00022797"/>
    </source>
</evidence>
<evidence type="ECO:0000256" key="5">
    <source>
        <dbReference type="ARBA" id="ARBA00022964"/>
    </source>
</evidence>
<dbReference type="InterPro" id="IPR037523">
    <property type="entry name" value="VOC_core"/>
</dbReference>
<gene>
    <name evidence="10" type="ORF">WPS_26690</name>
</gene>
<evidence type="ECO:0000256" key="7">
    <source>
        <dbReference type="ARBA" id="ARBA00023004"/>
    </source>
</evidence>
<feature type="domain" description="VOC" evidence="9">
    <location>
        <begin position="10"/>
        <end position="140"/>
    </location>
</feature>
<protein>
    <recommendedName>
        <fullName evidence="9">VOC domain-containing protein</fullName>
    </recommendedName>
</protein>
<name>A0AAN2CAX6_UNVUL</name>
<organism evidence="10 11">
    <name type="scientific">Vulcanimicrobium alpinum</name>
    <dbReference type="NCBI Taxonomy" id="3016050"/>
    <lineage>
        <taxon>Bacteria</taxon>
        <taxon>Bacillati</taxon>
        <taxon>Vulcanimicrobiota</taxon>
        <taxon>Vulcanimicrobiia</taxon>
        <taxon>Vulcanimicrobiales</taxon>
        <taxon>Vulcanimicrobiaceae</taxon>
        <taxon>Vulcanimicrobium</taxon>
    </lineage>
</organism>
<dbReference type="GO" id="GO:0008198">
    <property type="term" value="F:ferrous iron binding"/>
    <property type="evidence" value="ECO:0007669"/>
    <property type="project" value="InterPro"/>
</dbReference>
<dbReference type="InterPro" id="IPR029068">
    <property type="entry name" value="Glyas_Bleomycin-R_OHBP_Dase"/>
</dbReference>
<evidence type="ECO:0000256" key="6">
    <source>
        <dbReference type="ARBA" id="ARBA00023002"/>
    </source>
</evidence>
<dbReference type="Gene3D" id="3.10.180.10">
    <property type="entry name" value="2,3-Dihydroxybiphenyl 1,2-Dioxygenase, domain 1"/>
    <property type="match status" value="1"/>
</dbReference>
<comment type="cofactor">
    <cofactor evidence="1 8">
        <name>Fe(2+)</name>
        <dbReference type="ChEBI" id="CHEBI:29033"/>
    </cofactor>
</comment>
<dbReference type="InterPro" id="IPR050383">
    <property type="entry name" value="GlyoxalaseI/FosfomycinResist"/>
</dbReference>
<keyword evidence="5 8" id="KW-0223">Dioxygenase</keyword>
<keyword evidence="3" id="KW-0479">Metal-binding</keyword>
<dbReference type="AlphaFoldDB" id="A0AAN2CAX6"/>
<evidence type="ECO:0000259" key="9">
    <source>
        <dbReference type="PROSITE" id="PS51819"/>
    </source>
</evidence>
<comment type="similarity">
    <text evidence="2 8">Belongs to the extradiol ring-cleavage dioxygenase family.</text>
</comment>
<dbReference type="Proteomes" id="UP001317532">
    <property type="component" value="Chromosome"/>
</dbReference>
<sequence length="175" mass="19578">MKNNPHGIGIIDHFSLPCKDPELSQTFYETIFSAHVFTDANGPHVFGAGPEDRKLGRSIHIFMEMDNGQRFELLGHELNGKPPEGTHHAFKVGPNDLPAVRRHLEAHGVPYWGPGTHRGTDAVSIYFHDPDGNVLEFVCWGGYPDLAAVPLSQHMEKPNWDYVWDPVARRAHAPT</sequence>
<keyword evidence="7 8" id="KW-0408">Iron</keyword>
<dbReference type="RefSeq" id="WP_317994987.1">
    <property type="nucleotide sequence ID" value="NZ_AP025523.1"/>
</dbReference>
<accession>A0AAN2CAX6</accession>
<evidence type="ECO:0000256" key="1">
    <source>
        <dbReference type="ARBA" id="ARBA00001954"/>
    </source>
</evidence>
<keyword evidence="6 8" id="KW-0560">Oxidoreductase</keyword>
<dbReference type="Pfam" id="PF00903">
    <property type="entry name" value="Glyoxalase"/>
    <property type="match status" value="1"/>
</dbReference>